<protein>
    <submittedName>
        <fullName evidence="3">Uncharacterized protein</fullName>
    </submittedName>
</protein>
<keyword evidence="2" id="KW-0812">Transmembrane</keyword>
<proteinExistence type="predicted"/>
<keyword evidence="2" id="KW-1133">Transmembrane helix</keyword>
<sequence>MADERPAVPGDTPRTPGRWLDRETAELLLRGESLEAVDPAARDQAERLARTLGALAVEPTSGKAELPGEEAALAAFRAARTGNDVERSALGRPGRAHSSDAGLVRLGRPVETVRGPRLGRPTRFGLTAALAVGLAGGVAVAAGTGVLPSPFDDPTPAASISAAATPDRPLISPSPSGTSGSGTPSAGGGTAGSGDSSGEAVGGSTDRTPASGSGEDESAHPGSWWSAVASSCRAVRDGKSLEPGRKRTLEGAAGGTSHVWTYCKRLLKKTGGGSDDQGSGDGKNSGSQGGDQSGPGGSQGDQSGGLGGDDEGTGNIAPIAPGGGSGSGGSAGGHKGNGVVATPLPSAFIPKARQTPSTPASSHTTGNSRTPAPSPTYSAL</sequence>
<comment type="caution">
    <text evidence="3">The sequence shown here is derived from an EMBL/GenBank/DDBJ whole genome shotgun (WGS) entry which is preliminary data.</text>
</comment>
<organism evidence="3 4">
    <name type="scientific">Streptomyces hokutonensis</name>
    <dbReference type="NCBI Taxonomy" id="1306990"/>
    <lineage>
        <taxon>Bacteria</taxon>
        <taxon>Bacillati</taxon>
        <taxon>Actinomycetota</taxon>
        <taxon>Actinomycetes</taxon>
        <taxon>Kitasatosporales</taxon>
        <taxon>Streptomycetaceae</taxon>
        <taxon>Streptomyces</taxon>
    </lineage>
</organism>
<feature type="compositionally biased region" description="Gly residues" evidence="1">
    <location>
        <begin position="321"/>
        <end position="336"/>
    </location>
</feature>
<feature type="region of interest" description="Disordered" evidence="1">
    <location>
        <begin position="268"/>
        <end position="380"/>
    </location>
</feature>
<dbReference type="RefSeq" id="WP_388102712.1">
    <property type="nucleotide sequence ID" value="NZ_JBIAHM010000001.1"/>
</dbReference>
<keyword evidence="2" id="KW-0472">Membrane</keyword>
<feature type="transmembrane region" description="Helical" evidence="2">
    <location>
        <begin position="124"/>
        <end position="147"/>
    </location>
</feature>
<evidence type="ECO:0000313" key="4">
    <source>
        <dbReference type="Proteomes" id="UP001601303"/>
    </source>
</evidence>
<keyword evidence="4" id="KW-1185">Reference proteome</keyword>
<dbReference type="Proteomes" id="UP001601303">
    <property type="component" value="Unassembled WGS sequence"/>
</dbReference>
<evidence type="ECO:0000313" key="3">
    <source>
        <dbReference type="EMBL" id="MFE9597856.1"/>
    </source>
</evidence>
<feature type="compositionally biased region" description="Basic and acidic residues" evidence="1">
    <location>
        <begin position="234"/>
        <end position="249"/>
    </location>
</feature>
<feature type="compositionally biased region" description="Polar residues" evidence="1">
    <location>
        <begin position="354"/>
        <end position="380"/>
    </location>
</feature>
<feature type="compositionally biased region" description="Low complexity" evidence="1">
    <location>
        <begin position="157"/>
        <end position="184"/>
    </location>
</feature>
<accession>A0ABW6LVD9</accession>
<feature type="compositionally biased region" description="Gly residues" evidence="1">
    <location>
        <begin position="270"/>
        <end position="307"/>
    </location>
</feature>
<feature type="region of interest" description="Disordered" evidence="1">
    <location>
        <begin position="157"/>
        <end position="255"/>
    </location>
</feature>
<feature type="region of interest" description="Disordered" evidence="1">
    <location>
        <begin position="1"/>
        <end position="21"/>
    </location>
</feature>
<dbReference type="EMBL" id="JBIAHM010000001">
    <property type="protein sequence ID" value="MFE9597856.1"/>
    <property type="molecule type" value="Genomic_DNA"/>
</dbReference>
<gene>
    <name evidence="3" type="ORF">ACFYNQ_04670</name>
</gene>
<evidence type="ECO:0000256" key="2">
    <source>
        <dbReference type="SAM" id="Phobius"/>
    </source>
</evidence>
<name>A0ABW6LVD9_9ACTN</name>
<evidence type="ECO:0000256" key="1">
    <source>
        <dbReference type="SAM" id="MobiDB-lite"/>
    </source>
</evidence>
<reference evidence="3 4" key="1">
    <citation type="submission" date="2024-10" db="EMBL/GenBank/DDBJ databases">
        <title>The Natural Products Discovery Center: Release of the First 8490 Sequenced Strains for Exploring Actinobacteria Biosynthetic Diversity.</title>
        <authorList>
            <person name="Kalkreuter E."/>
            <person name="Kautsar S.A."/>
            <person name="Yang D."/>
            <person name="Bader C.D."/>
            <person name="Teijaro C.N."/>
            <person name="Fluegel L."/>
            <person name="Davis C.M."/>
            <person name="Simpson J.R."/>
            <person name="Lauterbach L."/>
            <person name="Steele A.D."/>
            <person name="Gui C."/>
            <person name="Meng S."/>
            <person name="Li G."/>
            <person name="Viehrig K."/>
            <person name="Ye F."/>
            <person name="Su P."/>
            <person name="Kiefer A.F."/>
            <person name="Nichols A."/>
            <person name="Cepeda A.J."/>
            <person name="Yan W."/>
            <person name="Fan B."/>
            <person name="Jiang Y."/>
            <person name="Adhikari A."/>
            <person name="Zheng C.-J."/>
            <person name="Schuster L."/>
            <person name="Cowan T.M."/>
            <person name="Smanski M.J."/>
            <person name="Chevrette M.G."/>
            <person name="De Carvalho L.P.S."/>
            <person name="Shen B."/>
        </authorList>
    </citation>
    <scope>NUCLEOTIDE SEQUENCE [LARGE SCALE GENOMIC DNA]</scope>
    <source>
        <strain evidence="3 4">NPDC006488</strain>
    </source>
</reference>